<accession>A0ABX0AJY6</accession>
<dbReference type="Proteomes" id="UP000466619">
    <property type="component" value="Unassembled WGS sequence"/>
</dbReference>
<comment type="caution">
    <text evidence="1">The sequence shown here is derived from an EMBL/GenBank/DDBJ whole genome shotgun (WGS) entry which is preliminary data.</text>
</comment>
<keyword evidence="2" id="KW-1185">Reference proteome</keyword>
<gene>
    <name evidence="1" type="ORF">GPY48_08845</name>
</gene>
<evidence type="ECO:0000313" key="2">
    <source>
        <dbReference type="Proteomes" id="UP000466619"/>
    </source>
</evidence>
<protein>
    <submittedName>
        <fullName evidence="1">Type I-F CRISPR-associated helicase Cas3</fullName>
    </submittedName>
</protein>
<organism evidence="1 2">
    <name type="scientific">Photorhabdus bodei</name>
    <dbReference type="NCBI Taxonomy" id="2029681"/>
    <lineage>
        <taxon>Bacteria</taxon>
        <taxon>Pseudomonadati</taxon>
        <taxon>Pseudomonadota</taxon>
        <taxon>Gammaproteobacteria</taxon>
        <taxon>Enterobacterales</taxon>
        <taxon>Morganellaceae</taxon>
        <taxon>Photorhabdus</taxon>
    </lineage>
</organism>
<proteinExistence type="predicted"/>
<feature type="non-terminal residue" evidence="1">
    <location>
        <position position="1"/>
    </location>
</feature>
<name>A0ABX0AJY6_9GAMM</name>
<sequence length="232" mass="27125">HRRKEPRMPNLHILAKNYEALKANNLEHPAYCRPGFESTSYRLVSHNLCELLEPYQYELISALPRIKERDNAGDSSPFENLVDLEHQRLWEELQGGSDNKHGYCSALWWREQASWCAELQRHKPFRQSEPDELYYLWLEEEGEEAKFMALDSGQAGIKESGAFDYVPELEFALGVSAWIELDTETIYQNLSDTNDMELKNVSQHFGEIRLRKKDGGEAWRYHPFLGVFREVS</sequence>
<evidence type="ECO:0000313" key="1">
    <source>
        <dbReference type="EMBL" id="NDL03335.1"/>
    </source>
</evidence>
<reference evidence="1 2" key="1">
    <citation type="submission" date="2019-12" db="EMBL/GenBank/DDBJ databases">
        <title>Engineering Photorhabdus to improve their lethality against agricultural pests.</title>
        <authorList>
            <person name="Machado R.A.R."/>
        </authorList>
    </citation>
    <scope>NUCLEOTIDE SEQUENCE [LARGE SCALE GENOMIC DNA]</scope>
    <source>
        <strain evidence="1 2">M-CN4</strain>
    </source>
</reference>
<dbReference type="EMBL" id="WSFC01000014">
    <property type="protein sequence ID" value="NDL03335.1"/>
    <property type="molecule type" value="Genomic_DNA"/>
</dbReference>